<keyword evidence="3" id="KW-1185">Reference proteome</keyword>
<keyword evidence="1" id="KW-0812">Transmembrane</keyword>
<reference evidence="2 3" key="1">
    <citation type="submission" date="2021-03" db="EMBL/GenBank/DDBJ databases">
        <authorList>
            <person name="Kim M.K."/>
        </authorList>
    </citation>
    <scope>NUCLEOTIDE SEQUENCE [LARGE SCALE GENOMIC DNA]</scope>
    <source>
        <strain evidence="2 3">BT442</strain>
    </source>
</reference>
<dbReference type="RefSeq" id="WP_208173760.1">
    <property type="nucleotide sequence ID" value="NZ_JAGETZ010000001.1"/>
</dbReference>
<keyword evidence="1" id="KW-0472">Membrane</keyword>
<name>A0ABS3QAM6_9BACT</name>
<accession>A0ABS3QAM6</accession>
<evidence type="ECO:0000313" key="3">
    <source>
        <dbReference type="Proteomes" id="UP000664369"/>
    </source>
</evidence>
<protein>
    <submittedName>
        <fullName evidence="2">DUF4199 domain-containing protein</fullName>
    </submittedName>
</protein>
<feature type="transmembrane region" description="Helical" evidence="1">
    <location>
        <begin position="55"/>
        <end position="72"/>
    </location>
</feature>
<keyword evidence="1" id="KW-1133">Transmembrane helix</keyword>
<sequence>MADSSLQPKLSGTDSLAGLATRLAVRAGLGVGLLGVIWTVGLQLTGNNGFGPKQIMAQMLVPLVAVANEWWLGQQLKPEKPGLGRSLKVGLLTVLIAAVVSGLGVLGLAYGAGETALARNRAEVTEIVRVQQLENSKVKQSEAQIRQQEQNVVSMTTPQGLAISTFERILLFGLVLAVPGGIFFRE</sequence>
<dbReference type="Pfam" id="PF13858">
    <property type="entry name" value="DUF4199"/>
    <property type="match status" value="1"/>
</dbReference>
<dbReference type="InterPro" id="IPR025250">
    <property type="entry name" value="DUF4199"/>
</dbReference>
<feature type="transmembrane region" description="Helical" evidence="1">
    <location>
        <begin position="92"/>
        <end position="112"/>
    </location>
</feature>
<evidence type="ECO:0000313" key="2">
    <source>
        <dbReference type="EMBL" id="MBO2008251.1"/>
    </source>
</evidence>
<gene>
    <name evidence="2" type="ORF">J4E00_04255</name>
</gene>
<evidence type="ECO:0000256" key="1">
    <source>
        <dbReference type="SAM" id="Phobius"/>
    </source>
</evidence>
<organism evidence="2 3">
    <name type="scientific">Hymenobacter negativus</name>
    <dbReference type="NCBI Taxonomy" id="2795026"/>
    <lineage>
        <taxon>Bacteria</taxon>
        <taxon>Pseudomonadati</taxon>
        <taxon>Bacteroidota</taxon>
        <taxon>Cytophagia</taxon>
        <taxon>Cytophagales</taxon>
        <taxon>Hymenobacteraceae</taxon>
        <taxon>Hymenobacter</taxon>
    </lineage>
</organism>
<feature type="transmembrane region" description="Helical" evidence="1">
    <location>
        <begin position="23"/>
        <end position="43"/>
    </location>
</feature>
<dbReference type="Proteomes" id="UP000664369">
    <property type="component" value="Unassembled WGS sequence"/>
</dbReference>
<comment type="caution">
    <text evidence="2">The sequence shown here is derived from an EMBL/GenBank/DDBJ whole genome shotgun (WGS) entry which is preliminary data.</text>
</comment>
<proteinExistence type="predicted"/>
<dbReference type="EMBL" id="JAGETZ010000001">
    <property type="protein sequence ID" value="MBO2008251.1"/>
    <property type="molecule type" value="Genomic_DNA"/>
</dbReference>